<proteinExistence type="predicted"/>
<dbReference type="AlphaFoldDB" id="A0A2T7D7I5"/>
<reference evidence="1 2" key="1">
    <citation type="submission" date="2018-04" db="EMBL/GenBank/DDBJ databases">
        <title>WGS assembly of Panicum hallii var. hallii HAL2.</title>
        <authorList>
            <person name="Lovell J."/>
            <person name="Jenkins J."/>
            <person name="Lowry D."/>
            <person name="Mamidi S."/>
            <person name="Sreedasyam A."/>
            <person name="Weng X."/>
            <person name="Barry K."/>
            <person name="Bonette J."/>
            <person name="Campitelli B."/>
            <person name="Daum C."/>
            <person name="Gordon S."/>
            <person name="Gould B."/>
            <person name="Lipzen A."/>
            <person name="MacQueen A."/>
            <person name="Palacio-Mejia J."/>
            <person name="Plott C."/>
            <person name="Shakirov E."/>
            <person name="Shu S."/>
            <person name="Yoshinaga Y."/>
            <person name="Zane M."/>
            <person name="Rokhsar D."/>
            <person name="Grimwood J."/>
            <person name="Schmutz J."/>
            <person name="Juenger T."/>
        </authorList>
    </citation>
    <scope>NUCLEOTIDE SEQUENCE [LARGE SCALE GENOMIC DNA]</scope>
    <source>
        <strain evidence="2">cv. HAL2</strain>
    </source>
</reference>
<dbReference type="Proteomes" id="UP000244336">
    <property type="component" value="Chromosome 6"/>
</dbReference>
<keyword evidence="2" id="KW-1185">Reference proteome</keyword>
<evidence type="ECO:0000313" key="1">
    <source>
        <dbReference type="EMBL" id="PUZ51533.1"/>
    </source>
</evidence>
<name>A0A2T7D7I5_9POAL</name>
<evidence type="ECO:0000313" key="2">
    <source>
        <dbReference type="Proteomes" id="UP000244336"/>
    </source>
</evidence>
<accession>A0A2T7D7I5</accession>
<protein>
    <submittedName>
        <fullName evidence="1">Uncharacterized protein</fullName>
    </submittedName>
</protein>
<sequence>MERCWEQADTGAVRALWDMSRGSVPEAWNKACAEASTCHLEADQAENLLNLLQIFAPLKPVQGNAGGVRPFVDHPHGFMVASCHRKDVGNAIWNCANQVSLSPVQRFPNPFGVLSDHV</sequence>
<organism evidence="1 2">
    <name type="scientific">Panicum hallii var. hallii</name>
    <dbReference type="NCBI Taxonomy" id="1504633"/>
    <lineage>
        <taxon>Eukaryota</taxon>
        <taxon>Viridiplantae</taxon>
        <taxon>Streptophyta</taxon>
        <taxon>Embryophyta</taxon>
        <taxon>Tracheophyta</taxon>
        <taxon>Spermatophyta</taxon>
        <taxon>Magnoliopsida</taxon>
        <taxon>Liliopsida</taxon>
        <taxon>Poales</taxon>
        <taxon>Poaceae</taxon>
        <taxon>PACMAD clade</taxon>
        <taxon>Panicoideae</taxon>
        <taxon>Panicodae</taxon>
        <taxon>Paniceae</taxon>
        <taxon>Panicinae</taxon>
        <taxon>Panicum</taxon>
        <taxon>Panicum sect. Panicum</taxon>
    </lineage>
</organism>
<dbReference type="Gramene" id="PUZ51533">
    <property type="protein sequence ID" value="PUZ51533"/>
    <property type="gene ID" value="GQ55_6G195300"/>
</dbReference>
<dbReference type="OrthoDB" id="10468223at2759"/>
<dbReference type="EMBL" id="CM009754">
    <property type="protein sequence ID" value="PUZ51533.1"/>
    <property type="molecule type" value="Genomic_DNA"/>
</dbReference>
<gene>
    <name evidence="1" type="ORF">GQ55_6G195300</name>
</gene>